<evidence type="ECO:0000313" key="3">
    <source>
        <dbReference type="Proteomes" id="UP000614424"/>
    </source>
</evidence>
<evidence type="ECO:0000313" key="2">
    <source>
        <dbReference type="EMBL" id="MBC8319000.1"/>
    </source>
</evidence>
<gene>
    <name evidence="2" type="ORF">H8E41_13970</name>
</gene>
<dbReference type="Proteomes" id="UP000614424">
    <property type="component" value="Unassembled WGS sequence"/>
</dbReference>
<name>A0A8J6NGU4_9BACT</name>
<feature type="coiled-coil region" evidence="1">
    <location>
        <begin position="71"/>
        <end position="126"/>
    </location>
</feature>
<keyword evidence="1" id="KW-0175">Coiled coil</keyword>
<comment type="caution">
    <text evidence="2">The sequence shown here is derived from an EMBL/GenBank/DDBJ whole genome shotgun (WGS) entry which is preliminary data.</text>
</comment>
<organism evidence="2 3">
    <name type="scientific">Candidatus Desulfobia pelagia</name>
    <dbReference type="NCBI Taxonomy" id="2841692"/>
    <lineage>
        <taxon>Bacteria</taxon>
        <taxon>Pseudomonadati</taxon>
        <taxon>Thermodesulfobacteriota</taxon>
        <taxon>Desulfobulbia</taxon>
        <taxon>Desulfobulbales</taxon>
        <taxon>Desulfobulbaceae</taxon>
        <taxon>Candidatus Desulfobia</taxon>
    </lineage>
</organism>
<sequence>MTSKQLHEQFIRANDSFQLSGSNTDRLQLICLCLAWSDSPVTLNLGMSVLSEYVTSNDSTGEDLQGLYWLLKSFEQRRREKEIELKNVTTKTNAKEIELKNAAIKVKALENQLQKLKNIEKILNERNQ</sequence>
<evidence type="ECO:0000256" key="1">
    <source>
        <dbReference type="SAM" id="Coils"/>
    </source>
</evidence>
<dbReference type="AlphaFoldDB" id="A0A8J6NGU4"/>
<dbReference type="EMBL" id="JACNJZ010000209">
    <property type="protein sequence ID" value="MBC8319000.1"/>
    <property type="molecule type" value="Genomic_DNA"/>
</dbReference>
<protein>
    <submittedName>
        <fullName evidence="2">Uncharacterized protein</fullName>
    </submittedName>
</protein>
<proteinExistence type="predicted"/>
<reference evidence="2 3" key="1">
    <citation type="submission" date="2020-08" db="EMBL/GenBank/DDBJ databases">
        <title>Bridging the membrane lipid divide: bacteria of the FCB group superphylum have the potential to synthesize archaeal ether lipids.</title>
        <authorList>
            <person name="Villanueva L."/>
            <person name="Von Meijenfeldt F.A.B."/>
            <person name="Westbye A.B."/>
            <person name="Yadav S."/>
            <person name="Hopmans E.C."/>
            <person name="Dutilh B.E."/>
            <person name="Sinninghe Damste J.S."/>
        </authorList>
    </citation>
    <scope>NUCLEOTIDE SEQUENCE [LARGE SCALE GENOMIC DNA]</scope>
    <source>
        <strain evidence="2">NIOZ-UU47</strain>
    </source>
</reference>
<accession>A0A8J6NGU4</accession>